<keyword evidence="2" id="KW-0436">Ligase</keyword>
<evidence type="ECO:0000256" key="8">
    <source>
        <dbReference type="SAM" id="MobiDB-lite"/>
    </source>
</evidence>
<evidence type="ECO:0000256" key="4">
    <source>
        <dbReference type="ARBA" id="ARBA00022741"/>
    </source>
</evidence>
<evidence type="ECO:0000256" key="3">
    <source>
        <dbReference type="ARBA" id="ARBA00022723"/>
    </source>
</evidence>
<dbReference type="GO" id="GO:0046872">
    <property type="term" value="F:metal ion binding"/>
    <property type="evidence" value="ECO:0007669"/>
    <property type="project" value="UniProtKB-KW"/>
</dbReference>
<dbReference type="AlphaFoldDB" id="A0A6J7F987"/>
<evidence type="ECO:0000259" key="9">
    <source>
        <dbReference type="PROSITE" id="PS50862"/>
    </source>
</evidence>
<dbReference type="GO" id="GO:0004824">
    <property type="term" value="F:lysine-tRNA ligase activity"/>
    <property type="evidence" value="ECO:0007669"/>
    <property type="project" value="UniProtKB-EC"/>
</dbReference>
<dbReference type="InterPro" id="IPR018149">
    <property type="entry name" value="Lys-tRNA-synth_II_C"/>
</dbReference>
<dbReference type="NCBIfam" id="NF001756">
    <property type="entry name" value="PRK00484.1"/>
    <property type="match status" value="1"/>
</dbReference>
<comment type="catalytic activity">
    <reaction evidence="7">
        <text>tRNA(Lys) + L-lysine + ATP = L-lysyl-tRNA(Lys) + AMP + diphosphate</text>
        <dbReference type="Rhea" id="RHEA:20792"/>
        <dbReference type="Rhea" id="RHEA-COMP:9696"/>
        <dbReference type="Rhea" id="RHEA-COMP:9697"/>
        <dbReference type="ChEBI" id="CHEBI:30616"/>
        <dbReference type="ChEBI" id="CHEBI:32551"/>
        <dbReference type="ChEBI" id="CHEBI:33019"/>
        <dbReference type="ChEBI" id="CHEBI:78442"/>
        <dbReference type="ChEBI" id="CHEBI:78529"/>
        <dbReference type="ChEBI" id="CHEBI:456215"/>
        <dbReference type="EC" id="6.1.1.6"/>
    </reaction>
</comment>
<dbReference type="EC" id="6.1.1.6" evidence="1"/>
<dbReference type="InterPro" id="IPR004365">
    <property type="entry name" value="NA-bd_OB_tRNA"/>
</dbReference>
<dbReference type="NCBIfam" id="TIGR00499">
    <property type="entry name" value="lysS_bact"/>
    <property type="match status" value="1"/>
</dbReference>
<protein>
    <recommendedName>
        <fullName evidence="1">lysine--tRNA ligase</fullName>
        <ecNumber evidence="1">6.1.1.6</ecNumber>
    </recommendedName>
</protein>
<keyword evidence="5" id="KW-0067">ATP-binding</keyword>
<evidence type="ECO:0000313" key="10">
    <source>
        <dbReference type="EMBL" id="CAB4746649.1"/>
    </source>
</evidence>
<proteinExistence type="inferred from homology"/>
<dbReference type="Pfam" id="PF01336">
    <property type="entry name" value="tRNA_anti-codon"/>
    <property type="match status" value="1"/>
</dbReference>
<dbReference type="CDD" id="cd04322">
    <property type="entry name" value="LysRS_N"/>
    <property type="match status" value="1"/>
</dbReference>
<keyword evidence="3" id="KW-0479">Metal-binding</keyword>
<keyword evidence="6" id="KW-0030">Aminoacyl-tRNA synthetase</keyword>
<dbReference type="Pfam" id="PF00152">
    <property type="entry name" value="tRNA-synt_2"/>
    <property type="match status" value="1"/>
</dbReference>
<dbReference type="EMBL" id="CAFBMG010000005">
    <property type="protein sequence ID" value="CAB4889540.1"/>
    <property type="molecule type" value="Genomic_DNA"/>
</dbReference>
<dbReference type="InterPro" id="IPR045864">
    <property type="entry name" value="aa-tRNA-synth_II/BPL/LPL"/>
</dbReference>
<reference evidence="11" key="1">
    <citation type="submission" date="2020-05" db="EMBL/GenBank/DDBJ databases">
        <authorList>
            <person name="Chiriac C."/>
            <person name="Salcher M."/>
            <person name="Ghai R."/>
            <person name="Kavagutti S V."/>
        </authorList>
    </citation>
    <scope>NUCLEOTIDE SEQUENCE</scope>
</reference>
<dbReference type="InterPro" id="IPR044136">
    <property type="entry name" value="Lys-tRNA-ligase_II_N"/>
</dbReference>
<sequence>MADLAWSPLNLGEEPAVTEPDESSETEPVTQPPAEQGSPDDARIYGFEQPYTYEVTATAAELAQRHEGLEPGSVTGEQVSVAGRLMLRRVQGKLAFGTLADSTGRVQLFAPAATTPEFEHFCELNLGDWIGVAGEVMTTRRGELSVRVDSWALLAPTRRSFPDKWHGMTDTDTRYRQRYVDLWVTQEARLAFQLRSAMMSLTRRFMEDRGYLEVETPVLHPIPGGALAKPFMTHHNALDQEMFLRIAPELYLKRLVVGGFEKVFEIARVFRNEGTSTRHNPEFTMLEAYEAYGDYHVHMDLVEQLVQHLALELCGSTTVTFDGRDVDLSAPWRRETMANLTSAQIGEPVSIHTPIQDLRKLCDQHSVPWKDAYGTGKLLLELYEKTTEHQLWDPTFVIDYPTEVSPLSREHRSEPGLVERFEGIVIGRELCNGFSELTDPVEQRTRFHEQAAQNAAGDDEAMLMDHDYLRSLEYGLPPTVGLGIGMDRLAMLLTDVQTIRDIVLFPTLRPEQDPGA</sequence>
<feature type="region of interest" description="Disordered" evidence="8">
    <location>
        <begin position="1"/>
        <end position="43"/>
    </location>
</feature>
<accession>A0A6J7F987</accession>
<name>A0A6J7F987_9ZZZZ</name>
<feature type="domain" description="Aminoacyl-transfer RNA synthetases class-II family profile" evidence="9">
    <location>
        <begin position="192"/>
        <end position="510"/>
    </location>
</feature>
<dbReference type="InterPro" id="IPR012340">
    <property type="entry name" value="NA-bd_OB-fold"/>
</dbReference>
<dbReference type="GO" id="GO:0005829">
    <property type="term" value="C:cytosol"/>
    <property type="evidence" value="ECO:0007669"/>
    <property type="project" value="TreeGrafter"/>
</dbReference>
<dbReference type="CDD" id="cd00775">
    <property type="entry name" value="LysRS_core"/>
    <property type="match status" value="1"/>
</dbReference>
<evidence type="ECO:0000256" key="6">
    <source>
        <dbReference type="ARBA" id="ARBA00023146"/>
    </source>
</evidence>
<dbReference type="InterPro" id="IPR004364">
    <property type="entry name" value="Aa-tRNA-synt_II"/>
</dbReference>
<dbReference type="SUPFAM" id="SSF50249">
    <property type="entry name" value="Nucleic acid-binding proteins"/>
    <property type="match status" value="1"/>
</dbReference>
<evidence type="ECO:0000313" key="11">
    <source>
        <dbReference type="EMBL" id="CAB4889540.1"/>
    </source>
</evidence>
<gene>
    <name evidence="10" type="ORF">UFOPK2766_01402</name>
    <name evidence="11" type="ORF">UFOPK3519_00137</name>
</gene>
<dbReference type="GO" id="GO:0000049">
    <property type="term" value="F:tRNA binding"/>
    <property type="evidence" value="ECO:0007669"/>
    <property type="project" value="TreeGrafter"/>
</dbReference>
<dbReference type="SUPFAM" id="SSF55681">
    <property type="entry name" value="Class II aaRS and biotin synthetases"/>
    <property type="match status" value="1"/>
</dbReference>
<dbReference type="Gene3D" id="3.30.930.10">
    <property type="entry name" value="Bira Bifunctional Protein, Domain 2"/>
    <property type="match status" value="1"/>
</dbReference>
<dbReference type="InterPro" id="IPR002313">
    <property type="entry name" value="Lys-tRNA-ligase_II"/>
</dbReference>
<dbReference type="PRINTS" id="PR00982">
    <property type="entry name" value="TRNASYNTHLYS"/>
</dbReference>
<dbReference type="HAMAP" id="MF_00252">
    <property type="entry name" value="Lys_tRNA_synth_class2"/>
    <property type="match status" value="1"/>
</dbReference>
<dbReference type="PROSITE" id="PS50862">
    <property type="entry name" value="AA_TRNA_LIGASE_II"/>
    <property type="match status" value="1"/>
</dbReference>
<evidence type="ECO:0000256" key="7">
    <source>
        <dbReference type="ARBA" id="ARBA00048573"/>
    </source>
</evidence>
<dbReference type="GO" id="GO:0005524">
    <property type="term" value="F:ATP binding"/>
    <property type="evidence" value="ECO:0007669"/>
    <property type="project" value="UniProtKB-KW"/>
</dbReference>
<evidence type="ECO:0000256" key="5">
    <source>
        <dbReference type="ARBA" id="ARBA00022840"/>
    </source>
</evidence>
<evidence type="ECO:0000256" key="1">
    <source>
        <dbReference type="ARBA" id="ARBA00013166"/>
    </source>
</evidence>
<dbReference type="GO" id="GO:0006430">
    <property type="term" value="P:lysyl-tRNA aminoacylation"/>
    <property type="evidence" value="ECO:0007669"/>
    <property type="project" value="InterPro"/>
</dbReference>
<dbReference type="PANTHER" id="PTHR42918:SF15">
    <property type="entry name" value="LYSINE--TRNA LIGASE, CHLOROPLASTIC_MITOCHONDRIAL"/>
    <property type="match status" value="1"/>
</dbReference>
<organism evidence="11">
    <name type="scientific">freshwater metagenome</name>
    <dbReference type="NCBI Taxonomy" id="449393"/>
    <lineage>
        <taxon>unclassified sequences</taxon>
        <taxon>metagenomes</taxon>
        <taxon>ecological metagenomes</taxon>
    </lineage>
</organism>
<dbReference type="InterPro" id="IPR006195">
    <property type="entry name" value="aa-tRNA-synth_II"/>
</dbReference>
<dbReference type="EMBL" id="CAEZYU010000063">
    <property type="protein sequence ID" value="CAB4746649.1"/>
    <property type="molecule type" value="Genomic_DNA"/>
</dbReference>
<keyword evidence="4" id="KW-0547">Nucleotide-binding</keyword>
<evidence type="ECO:0000256" key="2">
    <source>
        <dbReference type="ARBA" id="ARBA00022598"/>
    </source>
</evidence>
<dbReference type="PANTHER" id="PTHR42918">
    <property type="entry name" value="LYSYL-TRNA SYNTHETASE"/>
    <property type="match status" value="1"/>
</dbReference>
<dbReference type="Gene3D" id="2.40.50.140">
    <property type="entry name" value="Nucleic acid-binding proteins"/>
    <property type="match status" value="1"/>
</dbReference>